<evidence type="ECO:0000259" key="4">
    <source>
        <dbReference type="Pfam" id="PF00933"/>
    </source>
</evidence>
<dbReference type="Gene3D" id="3.40.50.1700">
    <property type="entry name" value="Glycoside hydrolase family 3 C-terminal domain"/>
    <property type="match status" value="1"/>
</dbReference>
<comment type="similarity">
    <text evidence="1">Belongs to the glycosyl hydrolase 3 family.</text>
</comment>
<dbReference type="Gene3D" id="3.20.20.300">
    <property type="entry name" value="Glycoside hydrolase, family 3, N-terminal domain"/>
    <property type="match status" value="1"/>
</dbReference>
<dbReference type="PANTHER" id="PTHR30480">
    <property type="entry name" value="BETA-HEXOSAMINIDASE-RELATED"/>
    <property type="match status" value="1"/>
</dbReference>
<keyword evidence="3 5" id="KW-0326">Glycosidase</keyword>
<dbReference type="PROSITE" id="PS00775">
    <property type="entry name" value="GLYCOSYL_HYDROL_F3"/>
    <property type="match status" value="1"/>
</dbReference>
<organism evidence="5 6">
    <name type="scientific">Kiloniella antarctica</name>
    <dbReference type="NCBI Taxonomy" id="1550907"/>
    <lineage>
        <taxon>Bacteria</taxon>
        <taxon>Pseudomonadati</taxon>
        <taxon>Pseudomonadota</taxon>
        <taxon>Alphaproteobacteria</taxon>
        <taxon>Rhodospirillales</taxon>
        <taxon>Kiloniellaceae</taxon>
        <taxon>Kiloniella</taxon>
    </lineage>
</organism>
<dbReference type="PANTHER" id="PTHR30480:SF16">
    <property type="entry name" value="GLYCOSIDE HYDROLASE FAMILY 3 DOMAIN PROTEIN"/>
    <property type="match status" value="1"/>
</dbReference>
<name>A0ABW5BN28_9PROT</name>
<dbReference type="Pfam" id="PF00933">
    <property type="entry name" value="Glyco_hydro_3"/>
    <property type="match status" value="1"/>
</dbReference>
<sequence>MADLNLLKGKGVHVRQIIERMTLEQKVGQLFMLAFAGKDLAYAKKLVEERYVSGFYITQDNAETMAEARHMTQTLQDAACKTGMNLPLIFSVDQEGAWGVLISETETGPGNLALGAADDTDLTAEIYGIYAKEIMASGYNVILSPCSDINSNPDNPIIGTRAFGESVEKVSRHVAAAVKGALENNIVCCGKHFPGHGDTGEDSHRLLPMVDRSLEDLLVQDLVPFQTGIEAGLPMIMTSHINFPQVDPENPATLSYTIMTKLLRERMGFEGVIVTDSMNMWGMRKYYDPAEAAIKALKAGCDIIMLSEEHYEHDQEDYASKQAATIDGVIQAVYDGELDLSVVEKSLERIYQLRTQIAENRSLVSVAEGNSDQKTHHKTAQEAAKKAITVIRDVQSLWPLKGKILLTGASDPVAHGMVVNTRGLGPNEPRAAYDVFCEKFCAKYPSVEILSFEDMNKLIREPEALFDDVTLVCVTEDYPLPGLDYDVEQQRKIVNDLVRLTKGRLVVLGLRSGYELRHFPDLSTYVCAYSSRACSAEALADVASCMEHPS</sequence>
<dbReference type="InterPro" id="IPR017853">
    <property type="entry name" value="GH"/>
</dbReference>
<dbReference type="EMBL" id="JBHUII010000008">
    <property type="protein sequence ID" value="MFD2206906.1"/>
    <property type="molecule type" value="Genomic_DNA"/>
</dbReference>
<evidence type="ECO:0000313" key="6">
    <source>
        <dbReference type="Proteomes" id="UP001597294"/>
    </source>
</evidence>
<dbReference type="SUPFAM" id="SSF51445">
    <property type="entry name" value="(Trans)glycosidases"/>
    <property type="match status" value="1"/>
</dbReference>
<evidence type="ECO:0000256" key="3">
    <source>
        <dbReference type="ARBA" id="ARBA00023295"/>
    </source>
</evidence>
<dbReference type="InterPro" id="IPR001764">
    <property type="entry name" value="Glyco_hydro_3_N"/>
</dbReference>
<dbReference type="Proteomes" id="UP001597294">
    <property type="component" value="Unassembled WGS sequence"/>
</dbReference>
<dbReference type="InterPro" id="IPR036881">
    <property type="entry name" value="Glyco_hydro_3_C_sf"/>
</dbReference>
<accession>A0ABW5BN28</accession>
<evidence type="ECO:0000313" key="5">
    <source>
        <dbReference type="EMBL" id="MFD2206906.1"/>
    </source>
</evidence>
<comment type="caution">
    <text evidence="5">The sequence shown here is derived from an EMBL/GenBank/DDBJ whole genome shotgun (WGS) entry which is preliminary data.</text>
</comment>
<reference evidence="6" key="1">
    <citation type="journal article" date="2019" name="Int. J. Syst. Evol. Microbiol.">
        <title>The Global Catalogue of Microorganisms (GCM) 10K type strain sequencing project: providing services to taxonomists for standard genome sequencing and annotation.</title>
        <authorList>
            <consortium name="The Broad Institute Genomics Platform"/>
            <consortium name="The Broad Institute Genome Sequencing Center for Infectious Disease"/>
            <person name="Wu L."/>
            <person name="Ma J."/>
        </authorList>
    </citation>
    <scope>NUCLEOTIDE SEQUENCE [LARGE SCALE GENOMIC DNA]</scope>
    <source>
        <strain evidence="6">CGMCC 4.7192</strain>
    </source>
</reference>
<dbReference type="GO" id="GO:0016798">
    <property type="term" value="F:hydrolase activity, acting on glycosyl bonds"/>
    <property type="evidence" value="ECO:0007669"/>
    <property type="project" value="UniProtKB-KW"/>
</dbReference>
<evidence type="ECO:0000256" key="1">
    <source>
        <dbReference type="ARBA" id="ARBA00005336"/>
    </source>
</evidence>
<evidence type="ECO:0000256" key="2">
    <source>
        <dbReference type="ARBA" id="ARBA00022801"/>
    </source>
</evidence>
<dbReference type="InterPro" id="IPR036962">
    <property type="entry name" value="Glyco_hydro_3_N_sf"/>
</dbReference>
<keyword evidence="2 5" id="KW-0378">Hydrolase</keyword>
<dbReference type="InterPro" id="IPR019800">
    <property type="entry name" value="Glyco_hydro_3_AS"/>
</dbReference>
<dbReference type="InterPro" id="IPR050226">
    <property type="entry name" value="NagZ_Beta-hexosaminidase"/>
</dbReference>
<dbReference type="RefSeq" id="WP_380253007.1">
    <property type="nucleotide sequence ID" value="NZ_JBHUII010000008.1"/>
</dbReference>
<keyword evidence="6" id="KW-1185">Reference proteome</keyword>
<proteinExistence type="inferred from homology"/>
<dbReference type="EC" id="3.2.1.-" evidence="5"/>
<protein>
    <submittedName>
        <fullName evidence="5">Glycoside hydrolase family 3 protein</fullName>
        <ecNumber evidence="5">3.2.1.-</ecNumber>
    </submittedName>
</protein>
<gene>
    <name evidence="5" type="ORF">ACFSKO_14855</name>
</gene>
<feature type="domain" description="Glycoside hydrolase family 3 N-terminal" evidence="4">
    <location>
        <begin position="22"/>
        <end position="352"/>
    </location>
</feature>